<keyword evidence="1" id="KW-0812">Transmembrane</keyword>
<protein>
    <submittedName>
        <fullName evidence="2">Uncharacterized protein</fullName>
    </submittedName>
</protein>
<name>A0A200Q4J3_MACCD</name>
<dbReference type="InParanoid" id="A0A200Q4J3"/>
<reference evidence="2 3" key="1">
    <citation type="journal article" date="2017" name="Mol. Plant">
        <title>The Genome of Medicinal Plant Macleaya cordata Provides New Insights into Benzylisoquinoline Alkaloids Metabolism.</title>
        <authorList>
            <person name="Liu X."/>
            <person name="Liu Y."/>
            <person name="Huang P."/>
            <person name="Ma Y."/>
            <person name="Qing Z."/>
            <person name="Tang Q."/>
            <person name="Cao H."/>
            <person name="Cheng P."/>
            <person name="Zheng Y."/>
            <person name="Yuan Z."/>
            <person name="Zhou Y."/>
            <person name="Liu J."/>
            <person name="Tang Z."/>
            <person name="Zhuo Y."/>
            <person name="Zhang Y."/>
            <person name="Yu L."/>
            <person name="Huang J."/>
            <person name="Yang P."/>
            <person name="Peng Q."/>
            <person name="Zhang J."/>
            <person name="Jiang W."/>
            <person name="Zhang Z."/>
            <person name="Lin K."/>
            <person name="Ro D.K."/>
            <person name="Chen X."/>
            <person name="Xiong X."/>
            <person name="Shang Y."/>
            <person name="Huang S."/>
            <person name="Zeng J."/>
        </authorList>
    </citation>
    <scope>NUCLEOTIDE SEQUENCE [LARGE SCALE GENOMIC DNA]</scope>
    <source>
        <strain evidence="3">cv. BLH2017</strain>
        <tissue evidence="2">Root</tissue>
    </source>
</reference>
<dbReference type="PANTHER" id="PTHR31170:SF25">
    <property type="entry name" value="BNAA09G04570D PROTEIN"/>
    <property type="match status" value="1"/>
</dbReference>
<gene>
    <name evidence="2" type="ORF">BVC80_441g86</name>
</gene>
<dbReference type="Proteomes" id="UP000195402">
    <property type="component" value="Unassembled WGS sequence"/>
</dbReference>
<dbReference type="STRING" id="56857.A0A200Q4J3"/>
<proteinExistence type="predicted"/>
<keyword evidence="3" id="KW-1185">Reference proteome</keyword>
<comment type="caution">
    <text evidence="2">The sequence shown here is derived from an EMBL/GenBank/DDBJ whole genome shotgun (WGS) entry which is preliminary data.</text>
</comment>
<feature type="transmembrane region" description="Helical" evidence="1">
    <location>
        <begin position="53"/>
        <end position="81"/>
    </location>
</feature>
<keyword evidence="1" id="KW-1133">Transmembrane helix</keyword>
<accession>A0A200Q4J3</accession>
<keyword evidence="1" id="KW-0472">Membrane</keyword>
<organism evidence="2 3">
    <name type="scientific">Macleaya cordata</name>
    <name type="common">Five-seeded plume-poppy</name>
    <name type="synonym">Bocconia cordata</name>
    <dbReference type="NCBI Taxonomy" id="56857"/>
    <lineage>
        <taxon>Eukaryota</taxon>
        <taxon>Viridiplantae</taxon>
        <taxon>Streptophyta</taxon>
        <taxon>Embryophyta</taxon>
        <taxon>Tracheophyta</taxon>
        <taxon>Spermatophyta</taxon>
        <taxon>Magnoliopsida</taxon>
        <taxon>Ranunculales</taxon>
        <taxon>Papaveraceae</taxon>
        <taxon>Papaveroideae</taxon>
        <taxon>Macleaya</taxon>
    </lineage>
</organism>
<dbReference type="PANTHER" id="PTHR31170">
    <property type="entry name" value="BNAC04G53230D PROTEIN"/>
    <property type="match status" value="1"/>
</dbReference>
<sequence length="84" mass="9355">MDHLINSGSDVQGIITSYLGSDEDVSNLFNKLGCERRHVWRATLKRDYFNSPWAITSFIAAILLLVLTLTGALFAILSFAIHKS</sequence>
<evidence type="ECO:0000256" key="1">
    <source>
        <dbReference type="SAM" id="Phobius"/>
    </source>
</evidence>
<dbReference type="EMBL" id="MVGT01003118">
    <property type="protein sequence ID" value="OVA05336.1"/>
    <property type="molecule type" value="Genomic_DNA"/>
</dbReference>
<dbReference type="Pfam" id="PF03140">
    <property type="entry name" value="DUF247"/>
    <property type="match status" value="1"/>
</dbReference>
<dbReference type="OrthoDB" id="591587at2759"/>
<evidence type="ECO:0000313" key="3">
    <source>
        <dbReference type="Proteomes" id="UP000195402"/>
    </source>
</evidence>
<dbReference type="InterPro" id="IPR004158">
    <property type="entry name" value="DUF247_pln"/>
</dbReference>
<evidence type="ECO:0000313" key="2">
    <source>
        <dbReference type="EMBL" id="OVA05336.1"/>
    </source>
</evidence>
<dbReference type="AlphaFoldDB" id="A0A200Q4J3"/>